<dbReference type="AlphaFoldDB" id="A0A3E0TT69"/>
<evidence type="ECO:0000313" key="1">
    <source>
        <dbReference type="EMBL" id="REL27663.1"/>
    </source>
</evidence>
<dbReference type="Proteomes" id="UP000256478">
    <property type="component" value="Unassembled WGS sequence"/>
</dbReference>
<reference evidence="1 2" key="1">
    <citation type="submission" date="2018-08" db="EMBL/GenBank/DDBJ databases">
        <title>Thalassotalea euphylliae genome.</title>
        <authorList>
            <person name="Summers S."/>
            <person name="Rice S.A."/>
            <person name="Freckelton M.L."/>
            <person name="Nedved B.T."/>
            <person name="Hadfield M.G."/>
        </authorList>
    </citation>
    <scope>NUCLEOTIDE SEQUENCE [LARGE SCALE GENOMIC DNA]</scope>
    <source>
        <strain evidence="1 2">H1</strain>
    </source>
</reference>
<organism evidence="1 2">
    <name type="scientific">Thalassotalea euphylliae</name>
    <dbReference type="NCBI Taxonomy" id="1655234"/>
    <lineage>
        <taxon>Bacteria</taxon>
        <taxon>Pseudomonadati</taxon>
        <taxon>Pseudomonadota</taxon>
        <taxon>Gammaproteobacteria</taxon>
        <taxon>Alteromonadales</taxon>
        <taxon>Colwelliaceae</taxon>
        <taxon>Thalassotalea</taxon>
    </lineage>
</organism>
<protein>
    <submittedName>
        <fullName evidence="1">Uncharacterized protein</fullName>
    </submittedName>
</protein>
<gene>
    <name evidence="1" type="ORF">DXX93_14600</name>
</gene>
<accession>A0A3E0TT69</accession>
<evidence type="ECO:0000313" key="2">
    <source>
        <dbReference type="Proteomes" id="UP000256478"/>
    </source>
</evidence>
<sequence length="322" mass="36321">MKLPRVFKAAYDQDNECITIESPETLCIYNPNESYQTYRFVKYIETVIFEYGTRIHISFRNLKKITAAASLLIFARVTKCQLCLNQPSDLEITLPESKEVKKTLVESGFWNGIKPGGASKVRKLIHTNNGYISGSNHDSEHYGKVISATLINLVQNGVNFSVPSIRILTRGIQEAILNIDYHAYDKKSLANQFDQLGDSRWWQCCWLDSGNNQLVFIIYDDGVGIPHTLHAQYPELSSSQIIEEAMKVGITRTMNPERGKGSNDIIKATCTFPNSHLIVMSGNGYFKSDSEGVTTKELPFTLEGTLIQWVLDYSVEKIDDCL</sequence>
<comment type="caution">
    <text evidence="1">The sequence shown here is derived from an EMBL/GenBank/DDBJ whole genome shotgun (WGS) entry which is preliminary data.</text>
</comment>
<name>A0A3E0TT69_9GAMM</name>
<dbReference type="EMBL" id="QUOU01000001">
    <property type="protein sequence ID" value="REL27663.1"/>
    <property type="molecule type" value="Genomic_DNA"/>
</dbReference>
<proteinExistence type="predicted"/>